<proteinExistence type="inferred from homology"/>
<dbReference type="Pfam" id="PF00582">
    <property type="entry name" value="Usp"/>
    <property type="match status" value="1"/>
</dbReference>
<protein>
    <submittedName>
        <fullName evidence="3">Universal stress protein</fullName>
    </submittedName>
</protein>
<keyword evidence="4" id="KW-1185">Reference proteome</keyword>
<dbReference type="Proteomes" id="UP001179363">
    <property type="component" value="Unassembled WGS sequence"/>
</dbReference>
<dbReference type="PANTHER" id="PTHR46268:SF6">
    <property type="entry name" value="UNIVERSAL STRESS PROTEIN UP12"/>
    <property type="match status" value="1"/>
</dbReference>
<dbReference type="SUPFAM" id="SSF52402">
    <property type="entry name" value="Adenine nucleotide alpha hydrolases-like"/>
    <property type="match status" value="2"/>
</dbReference>
<accession>A0ABS9EH13</accession>
<gene>
    <name evidence="3" type="ORF">L1I30_05510</name>
</gene>
<comment type="similarity">
    <text evidence="1">Belongs to the universal stress protein A family.</text>
</comment>
<dbReference type="InterPro" id="IPR006015">
    <property type="entry name" value="Universal_stress_UspA"/>
</dbReference>
<comment type="caution">
    <text evidence="3">The sequence shown here is derived from an EMBL/GenBank/DDBJ whole genome shotgun (WGS) entry which is preliminary data.</text>
</comment>
<evidence type="ECO:0000259" key="2">
    <source>
        <dbReference type="Pfam" id="PF00582"/>
    </source>
</evidence>
<name>A0ABS9EH13_9FLAO</name>
<feature type="domain" description="UspA" evidence="2">
    <location>
        <begin position="2"/>
        <end position="148"/>
    </location>
</feature>
<organism evidence="3 4">
    <name type="scientific">Gillisia lutea</name>
    <dbReference type="NCBI Taxonomy" id="2909668"/>
    <lineage>
        <taxon>Bacteria</taxon>
        <taxon>Pseudomonadati</taxon>
        <taxon>Bacteroidota</taxon>
        <taxon>Flavobacteriia</taxon>
        <taxon>Flavobacteriales</taxon>
        <taxon>Flavobacteriaceae</taxon>
        <taxon>Gillisia</taxon>
    </lineage>
</organism>
<dbReference type="PRINTS" id="PR01438">
    <property type="entry name" value="UNVRSLSTRESS"/>
</dbReference>
<dbReference type="InterPro" id="IPR006016">
    <property type="entry name" value="UspA"/>
</dbReference>
<evidence type="ECO:0000313" key="3">
    <source>
        <dbReference type="EMBL" id="MCF4101114.1"/>
    </source>
</evidence>
<dbReference type="Gene3D" id="3.40.50.12370">
    <property type="match status" value="1"/>
</dbReference>
<sequence length="283" mass="32971">MKKKILLPTDFSDNAWNAIKYATALYKNVECQFYVLNAFTTTYFTTDSMLIPEPGEKFYDIAQEKSERFLKIMVDKLNEENKDYKHIFTAVSQYNSPVEAIKEVVDEKDIELVVMGTKGETDSKNTIYGSITVSVMEKVRNSPVLMIPGDVTYKKLNEVVFPTSYKTPFKKRELNFLVEIVKITKAPIRIFHINKENALSERQINNKYLLEECLEDVIFTFHWMDHEDVIEGLHEFVQKRESDMIVFINKKHAFFGSIFTRPMVKVLGYNSHIPVLVLHDLKN</sequence>
<dbReference type="RefSeq" id="WP_236133265.1">
    <property type="nucleotide sequence ID" value="NZ_JAKGTH010000007.1"/>
</dbReference>
<dbReference type="EMBL" id="JAKGTH010000007">
    <property type="protein sequence ID" value="MCF4101114.1"/>
    <property type="molecule type" value="Genomic_DNA"/>
</dbReference>
<reference evidence="3" key="1">
    <citation type="submission" date="2022-01" db="EMBL/GenBank/DDBJ databases">
        <title>Gillisia lutea sp. nov., isolated from marine plastic residues from the Malvarosa beach (Valencia, Spain).</title>
        <authorList>
            <person name="Vidal-Verdu A."/>
            <person name="Molina-Menor E."/>
            <person name="Satari L."/>
            <person name="Pascual J."/>
            <person name="Pereto J."/>
            <person name="Porcar M."/>
        </authorList>
    </citation>
    <scope>NUCLEOTIDE SEQUENCE</scope>
    <source>
        <strain evidence="3">M10.2A</strain>
    </source>
</reference>
<dbReference type="PANTHER" id="PTHR46268">
    <property type="entry name" value="STRESS RESPONSE PROTEIN NHAX"/>
    <property type="match status" value="1"/>
</dbReference>
<evidence type="ECO:0000256" key="1">
    <source>
        <dbReference type="ARBA" id="ARBA00008791"/>
    </source>
</evidence>
<evidence type="ECO:0000313" key="4">
    <source>
        <dbReference type="Proteomes" id="UP001179363"/>
    </source>
</evidence>
<dbReference type="CDD" id="cd00293">
    <property type="entry name" value="USP-like"/>
    <property type="match status" value="1"/>
</dbReference>